<gene>
    <name evidence="1" type="ORF">QUV96_08885</name>
</gene>
<organism evidence="1 2">
    <name type="scientific">Amedibacillus dolichus</name>
    <dbReference type="NCBI Taxonomy" id="31971"/>
    <lineage>
        <taxon>Bacteria</taxon>
        <taxon>Bacillati</taxon>
        <taxon>Bacillota</taxon>
        <taxon>Erysipelotrichia</taxon>
        <taxon>Erysipelotrichales</taxon>
        <taxon>Erysipelotrichaceae</taxon>
        <taxon>Amedibacillus</taxon>
    </lineage>
</organism>
<reference evidence="1 2" key="2">
    <citation type="submission" date="2023-06" db="EMBL/GenBank/DDBJ databases">
        <title>Identification and characterization of horizontal gene transfer across gut microbiota members of farm animals based on homology search.</title>
        <authorList>
            <person name="Schwarzerova J."/>
            <person name="Nykrynova M."/>
            <person name="Jureckova K."/>
            <person name="Cejkova D."/>
            <person name="Rychlik I."/>
        </authorList>
    </citation>
    <scope>NUCLEOTIDE SEQUENCE [LARGE SCALE GENOMIC DNA]</scope>
    <source>
        <strain evidence="1 2">ET39</strain>
    </source>
</reference>
<accession>A0ABT7UDR5</accession>
<name>A0ABT7UDR5_9FIRM</name>
<proteinExistence type="predicted"/>
<reference evidence="1 2" key="3">
    <citation type="submission" date="2023-06" db="EMBL/GenBank/DDBJ databases">
        <authorList>
            <person name="Zeman M."/>
            <person name="Kubasova T."/>
            <person name="Jahodarova E."/>
            <person name="Nykrynova M."/>
            <person name="Rychlik I."/>
        </authorList>
    </citation>
    <scope>NUCLEOTIDE SEQUENCE [LARGE SCALE GENOMIC DNA]</scope>
    <source>
        <strain evidence="1 2">ET39</strain>
    </source>
</reference>
<dbReference type="RefSeq" id="WP_289608196.1">
    <property type="nucleotide sequence ID" value="NZ_JAUDCG010000042.1"/>
</dbReference>
<evidence type="ECO:0000313" key="1">
    <source>
        <dbReference type="EMBL" id="MDM8157752.1"/>
    </source>
</evidence>
<reference evidence="2" key="1">
    <citation type="submission" date="2023-06" db="EMBL/GenBank/DDBJ databases">
        <title>Identification and characterization of horizontal gene transfer across gut microbiota members of farm animals based on homology search.</title>
        <authorList>
            <person name="Zeman M."/>
            <person name="Kubasova T."/>
            <person name="Jahodarova E."/>
            <person name="Nykrynova M."/>
            <person name="Rychlik I."/>
        </authorList>
    </citation>
    <scope>NUCLEOTIDE SEQUENCE [LARGE SCALE GENOMIC DNA]</scope>
    <source>
        <strain evidence="2">ET39</strain>
    </source>
</reference>
<evidence type="ECO:0000313" key="2">
    <source>
        <dbReference type="Proteomes" id="UP001529340"/>
    </source>
</evidence>
<protein>
    <submittedName>
        <fullName evidence="1">Uncharacterized protein</fullName>
    </submittedName>
</protein>
<dbReference type="Proteomes" id="UP001529340">
    <property type="component" value="Unassembled WGS sequence"/>
</dbReference>
<sequence length="44" mass="5095">MCARSTNNKVAVIDPGEQEAIFDWMIRTFDFLMDALVFAGVWER</sequence>
<dbReference type="EMBL" id="JAUDCG010000042">
    <property type="protein sequence ID" value="MDM8157752.1"/>
    <property type="molecule type" value="Genomic_DNA"/>
</dbReference>
<keyword evidence="2" id="KW-1185">Reference proteome</keyword>
<comment type="caution">
    <text evidence="1">The sequence shown here is derived from an EMBL/GenBank/DDBJ whole genome shotgun (WGS) entry which is preliminary data.</text>
</comment>